<accession>A0A061QL22</accession>
<reference evidence="2" key="1">
    <citation type="submission" date="2014-05" db="EMBL/GenBank/DDBJ databases">
        <title>The transcriptome of the halophilic microalga Tetraselmis sp. GSL018 isolated from the Great Salt Lake, Utah.</title>
        <authorList>
            <person name="Jinkerson R.E."/>
            <person name="D'Adamo S."/>
            <person name="Posewitz M.C."/>
        </authorList>
    </citation>
    <scope>NUCLEOTIDE SEQUENCE</scope>
    <source>
        <strain evidence="2">GSL018</strain>
    </source>
</reference>
<dbReference type="Gene3D" id="2.40.30.10">
    <property type="entry name" value="Translation factors"/>
    <property type="match status" value="1"/>
</dbReference>
<gene>
    <name evidence="2" type="ORF">TSPGSL018_26450</name>
</gene>
<evidence type="ECO:0000313" key="2">
    <source>
        <dbReference type="EMBL" id="JAC61372.1"/>
    </source>
</evidence>
<feature type="domain" description="tRNA-specific 2-thiouridylase MnmA-like C-terminal" evidence="1">
    <location>
        <begin position="18"/>
        <end position="52"/>
    </location>
</feature>
<evidence type="ECO:0000259" key="1">
    <source>
        <dbReference type="Pfam" id="PF20258"/>
    </source>
</evidence>
<dbReference type="EMBL" id="GBEZ01025754">
    <property type="protein sequence ID" value="JAC61372.1"/>
    <property type="molecule type" value="Transcribed_RNA"/>
</dbReference>
<name>A0A061QL22_9CHLO</name>
<dbReference type="Pfam" id="PF20258">
    <property type="entry name" value="tRNA_Me_trans_C"/>
    <property type="match status" value="1"/>
</dbReference>
<organism evidence="2">
    <name type="scientific">Tetraselmis sp. GSL018</name>
    <dbReference type="NCBI Taxonomy" id="582737"/>
    <lineage>
        <taxon>Eukaryota</taxon>
        <taxon>Viridiplantae</taxon>
        <taxon>Chlorophyta</taxon>
        <taxon>core chlorophytes</taxon>
        <taxon>Chlorodendrophyceae</taxon>
        <taxon>Chlorodendrales</taxon>
        <taxon>Chlorodendraceae</taxon>
        <taxon>Tetraselmis</taxon>
    </lineage>
</organism>
<dbReference type="AlphaFoldDB" id="A0A061QL22"/>
<proteinExistence type="predicted"/>
<sequence>MRSFRYTRLWSEDTDLGQGALHVRFETPMRAVTPQQACVFYDGDVCLGGALIAFPAKTLHEAAGSLGELRPLENHGTAASI</sequence>
<protein>
    <recommendedName>
        <fullName evidence="1">tRNA-specific 2-thiouridylase MnmA-like C-terminal domain-containing protein</fullName>
    </recommendedName>
</protein>
<dbReference type="InterPro" id="IPR046885">
    <property type="entry name" value="MnmA-like_C"/>
</dbReference>